<gene>
    <name evidence="1" type="ORF">QQX98_004043</name>
</gene>
<evidence type="ECO:0000313" key="1">
    <source>
        <dbReference type="EMBL" id="KAK7418258.1"/>
    </source>
</evidence>
<evidence type="ECO:0000313" key="2">
    <source>
        <dbReference type="Proteomes" id="UP001498476"/>
    </source>
</evidence>
<dbReference type="InterPro" id="IPR052184">
    <property type="entry name" value="SDR_enzymes"/>
</dbReference>
<dbReference type="PANTHER" id="PTHR45458:SF3">
    <property type="entry name" value="CHAIN DEHYDROGENASE (ATSC), PUTATIVE-RELATED"/>
    <property type="match status" value="1"/>
</dbReference>
<comment type="caution">
    <text evidence="1">The sequence shown here is derived from an EMBL/GenBank/DDBJ whole genome shotgun (WGS) entry which is preliminary data.</text>
</comment>
<dbReference type="PRINTS" id="PR00081">
    <property type="entry name" value="GDHRDH"/>
</dbReference>
<dbReference type="Pfam" id="PF00106">
    <property type="entry name" value="adh_short"/>
    <property type="match status" value="1"/>
</dbReference>
<protein>
    <recommendedName>
        <fullName evidence="3">NAD(P)-binding protein</fullName>
    </recommendedName>
</protein>
<dbReference type="Proteomes" id="UP001498476">
    <property type="component" value="Unassembled WGS sequence"/>
</dbReference>
<accession>A0ABR1HAS9</accession>
<sequence length="270" mass="28401">MPSYVITGASRGLGYAFVKALASDPANTVIGLVRNVDAASQRFSADGITNVHILAGDITDEASLKLAAEESGRILGGKGLDVLINNAGYVSEITAFKSLQDLENDVQTVIDDSQKSFDINVFGVLKTVFAFLPLIQRGTLKKVVAISSGMGDIDFINESKLSNAAPYAMSKAALSNLFAKLNASYEDQGILFFSICPGLVDTAEGNGSLSSEDLALLQEINAKFDRYSPGLKPASPSESAASCLAAIKRSSIEGGHGGSFLSHNGTKRWV</sequence>
<proteinExistence type="predicted"/>
<dbReference type="PANTHER" id="PTHR45458">
    <property type="entry name" value="SHORT-CHAIN DEHYDROGENASE/REDUCTASE SDR"/>
    <property type="match status" value="1"/>
</dbReference>
<evidence type="ECO:0008006" key="3">
    <source>
        <dbReference type="Google" id="ProtNLM"/>
    </source>
</evidence>
<keyword evidence="2" id="KW-1185">Reference proteome</keyword>
<reference evidence="1 2" key="1">
    <citation type="journal article" date="2025" name="Microbiol. Resour. Announc.">
        <title>Draft genome sequences for Neonectria magnoliae and Neonectria punicea, canker pathogens of Liriodendron tulipifera and Acer saccharum in West Virginia.</title>
        <authorList>
            <person name="Petronek H.M."/>
            <person name="Kasson M.T."/>
            <person name="Metheny A.M."/>
            <person name="Stauder C.M."/>
            <person name="Lovett B."/>
            <person name="Lynch S.C."/>
            <person name="Garnas J.R."/>
            <person name="Kasson L.R."/>
            <person name="Stajich J.E."/>
        </authorList>
    </citation>
    <scope>NUCLEOTIDE SEQUENCE [LARGE SCALE GENOMIC DNA]</scope>
    <source>
        <strain evidence="1 2">NRRL 64653</strain>
    </source>
</reference>
<name>A0ABR1HAS9_9HYPO</name>
<organism evidence="1 2">
    <name type="scientific">Neonectria punicea</name>
    <dbReference type="NCBI Taxonomy" id="979145"/>
    <lineage>
        <taxon>Eukaryota</taxon>
        <taxon>Fungi</taxon>
        <taxon>Dikarya</taxon>
        <taxon>Ascomycota</taxon>
        <taxon>Pezizomycotina</taxon>
        <taxon>Sordariomycetes</taxon>
        <taxon>Hypocreomycetidae</taxon>
        <taxon>Hypocreales</taxon>
        <taxon>Nectriaceae</taxon>
        <taxon>Neonectria</taxon>
    </lineage>
</organism>
<dbReference type="SUPFAM" id="SSF51735">
    <property type="entry name" value="NAD(P)-binding Rossmann-fold domains"/>
    <property type="match status" value="1"/>
</dbReference>
<dbReference type="InterPro" id="IPR036291">
    <property type="entry name" value="NAD(P)-bd_dom_sf"/>
</dbReference>
<dbReference type="EMBL" id="JAZAVJ010000049">
    <property type="protein sequence ID" value="KAK7418258.1"/>
    <property type="molecule type" value="Genomic_DNA"/>
</dbReference>
<dbReference type="InterPro" id="IPR002347">
    <property type="entry name" value="SDR_fam"/>
</dbReference>
<dbReference type="Gene3D" id="3.40.50.720">
    <property type="entry name" value="NAD(P)-binding Rossmann-like Domain"/>
    <property type="match status" value="1"/>
</dbReference>